<reference evidence="3" key="1">
    <citation type="submission" date="2017-01" db="EMBL/GenBank/DDBJ databases">
        <authorList>
            <person name="Varghese N."/>
            <person name="Submissions S."/>
        </authorList>
    </citation>
    <scope>NUCLEOTIDE SEQUENCE [LARGE SCALE GENOMIC DNA]</scope>
    <source>
        <strain evidence="3">CGMCC 1.7737</strain>
    </source>
</reference>
<dbReference type="AlphaFoldDB" id="A0A1N6XSX5"/>
<dbReference type="PROSITE" id="PS51318">
    <property type="entry name" value="TAT"/>
    <property type="match status" value="1"/>
</dbReference>
<protein>
    <submittedName>
        <fullName evidence="2">Gluconate 2-dehydrogenase gamma chain</fullName>
    </submittedName>
</protein>
<dbReference type="EMBL" id="FTNO01000001">
    <property type="protein sequence ID" value="SIR05462.1"/>
    <property type="molecule type" value="Genomic_DNA"/>
</dbReference>
<feature type="compositionally biased region" description="Acidic residues" evidence="1">
    <location>
        <begin position="284"/>
        <end position="293"/>
    </location>
</feature>
<dbReference type="Pfam" id="PF13618">
    <property type="entry name" value="Gluconate_2-dh3"/>
    <property type="match status" value="1"/>
</dbReference>
<evidence type="ECO:0000313" key="2">
    <source>
        <dbReference type="EMBL" id="SIR05462.1"/>
    </source>
</evidence>
<name>A0A1N6XSX5_9EURY</name>
<dbReference type="Proteomes" id="UP000186914">
    <property type="component" value="Unassembled WGS sequence"/>
</dbReference>
<evidence type="ECO:0000313" key="3">
    <source>
        <dbReference type="Proteomes" id="UP000186914"/>
    </source>
</evidence>
<feature type="compositionally biased region" description="Low complexity" evidence="1">
    <location>
        <begin position="252"/>
        <end position="271"/>
    </location>
</feature>
<proteinExistence type="predicted"/>
<dbReference type="InterPro" id="IPR027056">
    <property type="entry name" value="Gluconate_2DH_su3"/>
</dbReference>
<organism evidence="2 3">
    <name type="scientific">Haladaptatus litoreus</name>
    <dbReference type="NCBI Taxonomy" id="553468"/>
    <lineage>
        <taxon>Archaea</taxon>
        <taxon>Methanobacteriati</taxon>
        <taxon>Methanobacteriota</taxon>
        <taxon>Stenosarchaea group</taxon>
        <taxon>Halobacteria</taxon>
        <taxon>Halobacteriales</taxon>
        <taxon>Haladaptataceae</taxon>
        <taxon>Haladaptatus</taxon>
    </lineage>
</organism>
<evidence type="ECO:0000256" key="1">
    <source>
        <dbReference type="SAM" id="MobiDB-lite"/>
    </source>
</evidence>
<dbReference type="OrthoDB" id="261506at2157"/>
<keyword evidence="3" id="KW-1185">Reference proteome</keyword>
<feature type="region of interest" description="Disordered" evidence="1">
    <location>
        <begin position="243"/>
        <end position="309"/>
    </location>
</feature>
<gene>
    <name evidence="2" type="ORF">SAMN05421858_1262</name>
</gene>
<dbReference type="RefSeq" id="WP_076428939.1">
    <property type="nucleotide sequence ID" value="NZ_FTNO01000001.1"/>
</dbReference>
<dbReference type="InterPro" id="IPR006311">
    <property type="entry name" value="TAT_signal"/>
</dbReference>
<accession>A0A1N6XSX5</accession>
<sequence length="309" mass="34157">MPEEQPETRFDFTRRSFLGQSGLAGGIVLSGHAADVARGEVQQETQNGDTGVDEDALVQLDIDQARLVQAMAERVYPSDEFGPGAVETGVVYFIDRQLAGAWGKGENWYMEPPFVNQFEDAIPNQGWQSNLTPAETYEFALEWTEEYANNEFGGSFLDLSTDQQEELLTALENDEPNNFRSVKPSEFFTLFRTNVLEGVYCDPTYGGNRNMAGWRMKRFPGSPGALGSYKELIGREGFIRIPPRSVEDDVESTGIETGTGSSESSNSSATHSHGHNHGPRYELESEQDDDAQESDAHEVDENAEGDTDA</sequence>